<dbReference type="Pfam" id="PF01979">
    <property type="entry name" value="Amidohydro_1"/>
    <property type="match status" value="1"/>
</dbReference>
<evidence type="ECO:0000259" key="1">
    <source>
        <dbReference type="Pfam" id="PF01979"/>
    </source>
</evidence>
<feature type="domain" description="Amidohydrolase-related" evidence="1">
    <location>
        <begin position="279"/>
        <end position="400"/>
    </location>
</feature>
<protein>
    <submittedName>
        <fullName evidence="2">Amidohydrolase family protein</fullName>
    </submittedName>
</protein>
<comment type="caution">
    <text evidence="2">The sequence shown here is derived from an EMBL/GenBank/DDBJ whole genome shotgun (WGS) entry which is preliminary data.</text>
</comment>
<proteinExistence type="predicted"/>
<dbReference type="Gene3D" id="2.30.40.10">
    <property type="entry name" value="Urease, subunit C, domain 1"/>
    <property type="match status" value="1"/>
</dbReference>
<evidence type="ECO:0000313" key="2">
    <source>
        <dbReference type="EMBL" id="MFC4699002.1"/>
    </source>
</evidence>
<dbReference type="SUPFAM" id="SSF51556">
    <property type="entry name" value="Metallo-dependent hydrolases"/>
    <property type="match status" value="1"/>
</dbReference>
<dbReference type="SUPFAM" id="SSF51338">
    <property type="entry name" value="Composite domain of metallo-dependent hydrolases"/>
    <property type="match status" value="1"/>
</dbReference>
<dbReference type="Proteomes" id="UP001595897">
    <property type="component" value="Unassembled WGS sequence"/>
</dbReference>
<dbReference type="RefSeq" id="WP_382405707.1">
    <property type="nucleotide sequence ID" value="NZ_JBHSGU010000002.1"/>
</dbReference>
<dbReference type="InterPro" id="IPR006680">
    <property type="entry name" value="Amidohydro-rel"/>
</dbReference>
<keyword evidence="3" id="KW-1185">Reference proteome</keyword>
<dbReference type="EMBL" id="JBHSGU010000002">
    <property type="protein sequence ID" value="MFC4699002.1"/>
    <property type="molecule type" value="Genomic_DNA"/>
</dbReference>
<dbReference type="InterPro" id="IPR051781">
    <property type="entry name" value="Metallo-dep_Hydrolase"/>
</dbReference>
<dbReference type="InterPro" id="IPR032466">
    <property type="entry name" value="Metal_Hydrolase"/>
</dbReference>
<name>A0ABV9LRA3_9ALTE</name>
<dbReference type="InterPro" id="IPR011059">
    <property type="entry name" value="Metal-dep_hydrolase_composite"/>
</dbReference>
<dbReference type="Gene3D" id="3.20.20.140">
    <property type="entry name" value="Metal-dependent hydrolases"/>
    <property type="match status" value="1"/>
</dbReference>
<sequence length="429" mass="45288">MNFVKQTISFFVGTSILASSALVQAEKIAITGAQIHTMASAGVIEEGTLLLDKGKIQQVLDSKSVPSGYREIDASGKVVTPGFIGALTSLGLQEVSLSAGIVDARVDAHPVSPVGAAYDVQYGVNADSTLLPITRVEGFTHAVTGLSRTGQLFNGQGAVISLSGEFDAVVKPQAYVHVDVSENGADTNGESRAAMWVALNQSLDEAMFAANVDLSPTEDWEGMITRADAKALMPVLKGEVPLLVTANRASDILQALAIKQRYSNVDLVLVNAVEGWRVAEQIAEAQVPVILNPENNLPGGFDQLGATLENAARLHKAGVLVAIGMDTHNIRLAPQHAGNAVANGLPHAAGIASLTLNIAKIFGLTDTLGSLEPGKEASLVIWSGDPLEVTQAAEQVFIKGEPVEMTSRQIQLRDRYMKRDPAKPVGYTR</sequence>
<organism evidence="2 3">
    <name type="scientific">Glaciecola siphonariae</name>
    <dbReference type="NCBI Taxonomy" id="521012"/>
    <lineage>
        <taxon>Bacteria</taxon>
        <taxon>Pseudomonadati</taxon>
        <taxon>Pseudomonadota</taxon>
        <taxon>Gammaproteobacteria</taxon>
        <taxon>Alteromonadales</taxon>
        <taxon>Alteromonadaceae</taxon>
        <taxon>Glaciecola</taxon>
    </lineage>
</organism>
<accession>A0ABV9LRA3</accession>
<evidence type="ECO:0000313" key="3">
    <source>
        <dbReference type="Proteomes" id="UP001595897"/>
    </source>
</evidence>
<reference evidence="3" key="1">
    <citation type="journal article" date="2019" name="Int. J. Syst. Evol. Microbiol.">
        <title>The Global Catalogue of Microorganisms (GCM) 10K type strain sequencing project: providing services to taxonomists for standard genome sequencing and annotation.</title>
        <authorList>
            <consortium name="The Broad Institute Genomics Platform"/>
            <consortium name="The Broad Institute Genome Sequencing Center for Infectious Disease"/>
            <person name="Wu L."/>
            <person name="Ma J."/>
        </authorList>
    </citation>
    <scope>NUCLEOTIDE SEQUENCE [LARGE SCALE GENOMIC DNA]</scope>
    <source>
        <strain evidence="3">KACC 12507</strain>
    </source>
</reference>
<dbReference type="PANTHER" id="PTHR43135:SF3">
    <property type="entry name" value="ALPHA-D-RIBOSE 1-METHYLPHOSPHONATE 5-TRIPHOSPHATE DIPHOSPHATASE"/>
    <property type="match status" value="1"/>
</dbReference>
<gene>
    <name evidence="2" type="ORF">ACFO4O_02390</name>
</gene>
<dbReference type="PANTHER" id="PTHR43135">
    <property type="entry name" value="ALPHA-D-RIBOSE 1-METHYLPHOSPHONATE 5-TRIPHOSPHATE DIPHOSPHATASE"/>
    <property type="match status" value="1"/>
</dbReference>